<reference evidence="3" key="1">
    <citation type="journal article" date="2019" name="Sci. Rep.">
        <title>Draft genome of Tanacetum cinerariifolium, the natural source of mosquito coil.</title>
        <authorList>
            <person name="Yamashiro T."/>
            <person name="Shiraishi A."/>
            <person name="Satake H."/>
            <person name="Nakayama K."/>
        </authorList>
    </citation>
    <scope>NUCLEOTIDE SEQUENCE</scope>
</reference>
<name>A0A699GTS0_TANCI</name>
<feature type="domain" description="Reverse transcriptase Ty1/copia-type" evidence="2">
    <location>
        <begin position="25"/>
        <end position="80"/>
    </location>
</feature>
<feature type="region of interest" description="Disordered" evidence="1">
    <location>
        <begin position="77"/>
        <end position="186"/>
    </location>
</feature>
<gene>
    <name evidence="3" type="ORF">Tci_201820</name>
</gene>
<proteinExistence type="predicted"/>
<evidence type="ECO:0000313" key="3">
    <source>
        <dbReference type="EMBL" id="GEW29844.1"/>
    </source>
</evidence>
<dbReference type="EMBL" id="BKCJ010052707">
    <property type="protein sequence ID" value="GEW29844.1"/>
    <property type="molecule type" value="Genomic_DNA"/>
</dbReference>
<comment type="caution">
    <text evidence="3">The sequence shown here is derived from an EMBL/GenBank/DDBJ whole genome shotgun (WGS) entry which is preliminary data.</text>
</comment>
<feature type="compositionally biased region" description="Basic and acidic residues" evidence="1">
    <location>
        <begin position="80"/>
        <end position="90"/>
    </location>
</feature>
<dbReference type="Pfam" id="PF07727">
    <property type="entry name" value="RVT_2"/>
    <property type="match status" value="1"/>
</dbReference>
<feature type="region of interest" description="Disordered" evidence="1">
    <location>
        <begin position="1"/>
        <end position="25"/>
    </location>
</feature>
<evidence type="ECO:0000256" key="1">
    <source>
        <dbReference type="SAM" id="MobiDB-lite"/>
    </source>
</evidence>
<dbReference type="InterPro" id="IPR013103">
    <property type="entry name" value="RVT_2"/>
</dbReference>
<accession>A0A699GTS0</accession>
<feature type="compositionally biased region" description="Basic and acidic residues" evidence="1">
    <location>
        <begin position="165"/>
        <end position="181"/>
    </location>
</feature>
<feature type="compositionally biased region" description="Polar residues" evidence="1">
    <location>
        <begin position="7"/>
        <end position="21"/>
    </location>
</feature>
<feature type="compositionally biased region" description="Basic and acidic residues" evidence="1">
    <location>
        <begin position="105"/>
        <end position="120"/>
    </location>
</feature>
<organism evidence="3">
    <name type="scientific">Tanacetum cinerariifolium</name>
    <name type="common">Dalmatian daisy</name>
    <name type="synonym">Chrysanthemum cinerariifolium</name>
    <dbReference type="NCBI Taxonomy" id="118510"/>
    <lineage>
        <taxon>Eukaryota</taxon>
        <taxon>Viridiplantae</taxon>
        <taxon>Streptophyta</taxon>
        <taxon>Embryophyta</taxon>
        <taxon>Tracheophyta</taxon>
        <taxon>Spermatophyta</taxon>
        <taxon>Magnoliopsida</taxon>
        <taxon>eudicotyledons</taxon>
        <taxon>Gunneridae</taxon>
        <taxon>Pentapetalae</taxon>
        <taxon>asterids</taxon>
        <taxon>campanulids</taxon>
        <taxon>Asterales</taxon>
        <taxon>Asteraceae</taxon>
        <taxon>Asteroideae</taxon>
        <taxon>Anthemideae</taxon>
        <taxon>Anthemidinae</taxon>
        <taxon>Tanacetum</taxon>
    </lineage>
</organism>
<sequence>MKVEESLNVTFDETPPSSKTSPLKDDNLVEEEAIESAFLNGFINEEVYMAQPLGFIDFTKPNHVYRLKKALYGLKQAPKAGRDDKDKDQDASAGSDRRTKRRKSNKEAKSQIDPRSKEGKSSSSSKGASRSHHKSSGKSAHAEDPSHTTKYSRVYKNQEFDTGNNDEKPDDKDAPENDWFKKPGRPSTLDLNWNKRQLTRLKIMKKYDYGHLEEIEVCKEDQQLHTFREGDFPRLRLPDIEDILLLLVQQKLTNLIIDERCDLHVALRMFIRRIVIQRRVEDLQLGVESYQKKLNVTKLDTFRSHLRRRIAYTTYSDPQGVIYVDQMNRNRLMHTDELHKFNDGTLDFVRAALHDIASGIRMEYLLKNNWSRLDKQRA</sequence>
<protein>
    <submittedName>
        <fullName evidence="3">Retrovirus-related Pol polyprotein from transposon TNT 1-94</fullName>
    </submittedName>
</protein>
<dbReference type="AlphaFoldDB" id="A0A699GTS0"/>
<evidence type="ECO:0000259" key="2">
    <source>
        <dbReference type="Pfam" id="PF07727"/>
    </source>
</evidence>